<dbReference type="PANTHER" id="PTHR43080">
    <property type="entry name" value="CBS DOMAIN-CONTAINING PROTEIN CBSX3, MITOCHONDRIAL"/>
    <property type="match status" value="1"/>
</dbReference>
<dbReference type="Gene3D" id="3.10.580.10">
    <property type="entry name" value="CBS-domain"/>
    <property type="match status" value="1"/>
</dbReference>
<feature type="domain" description="ACT" evidence="4">
    <location>
        <begin position="139"/>
        <end position="213"/>
    </location>
</feature>
<evidence type="ECO:0000313" key="6">
    <source>
        <dbReference type="Proteomes" id="UP000199318"/>
    </source>
</evidence>
<name>A0A1H9V811_9BACI</name>
<dbReference type="PROSITE" id="PS51671">
    <property type="entry name" value="ACT"/>
    <property type="match status" value="1"/>
</dbReference>
<dbReference type="PROSITE" id="PS51371">
    <property type="entry name" value="CBS"/>
    <property type="match status" value="2"/>
</dbReference>
<sequence length="215" mass="24047">MNVSDIMIRNIFTAEPDMAIGDALELMKKKHFRHMPVTDSSGTMIGIISDRDLKEASPSIFEGNHKDYMNRPISDVMVTNVITALPMDFAEDAANMMVENDLSCLPVENEEGDLVGIITETDLLKTFVKLTGAANPSSRLEVEVPNESGMLCDVSVLIKEHRMNVQSVLLYPSSEKPDCKILVFRLSTMDMRPLIETLKKQGYNVIWPRELGITL</sequence>
<evidence type="ECO:0000256" key="2">
    <source>
        <dbReference type="PROSITE-ProRule" id="PRU00703"/>
    </source>
</evidence>
<dbReference type="InterPro" id="IPR046342">
    <property type="entry name" value="CBS_dom_sf"/>
</dbReference>
<dbReference type="SUPFAM" id="SSF55021">
    <property type="entry name" value="ACT-like"/>
    <property type="match status" value="1"/>
</dbReference>
<dbReference type="EMBL" id="FOGV01000018">
    <property type="protein sequence ID" value="SES17544.1"/>
    <property type="molecule type" value="Genomic_DNA"/>
</dbReference>
<dbReference type="InterPro" id="IPR051257">
    <property type="entry name" value="Diverse_CBS-Domain"/>
</dbReference>
<dbReference type="InterPro" id="IPR045865">
    <property type="entry name" value="ACT-like_dom_sf"/>
</dbReference>
<keyword evidence="6" id="KW-1185">Reference proteome</keyword>
<feature type="domain" description="CBS" evidence="3">
    <location>
        <begin position="77"/>
        <end position="137"/>
    </location>
</feature>
<dbReference type="SMART" id="SM00116">
    <property type="entry name" value="CBS"/>
    <property type="match status" value="2"/>
</dbReference>
<evidence type="ECO:0000259" key="4">
    <source>
        <dbReference type="PROSITE" id="PS51671"/>
    </source>
</evidence>
<evidence type="ECO:0000259" key="3">
    <source>
        <dbReference type="PROSITE" id="PS51371"/>
    </source>
</evidence>
<gene>
    <name evidence="5" type="ORF">SAMN05444126_11843</name>
</gene>
<feature type="domain" description="CBS" evidence="3">
    <location>
        <begin position="7"/>
        <end position="68"/>
    </location>
</feature>
<dbReference type="InterPro" id="IPR000644">
    <property type="entry name" value="CBS_dom"/>
</dbReference>
<dbReference type="PANTHER" id="PTHR43080:SF2">
    <property type="entry name" value="CBS DOMAIN-CONTAINING PROTEIN"/>
    <property type="match status" value="1"/>
</dbReference>
<dbReference type="SUPFAM" id="SSF54631">
    <property type="entry name" value="CBS-domain pair"/>
    <property type="match status" value="1"/>
</dbReference>
<dbReference type="CDD" id="cd04883">
    <property type="entry name" value="ACT_AcuB"/>
    <property type="match status" value="1"/>
</dbReference>
<dbReference type="STRING" id="1464123.SAMN05444126_11843"/>
<reference evidence="6" key="1">
    <citation type="submission" date="2016-10" db="EMBL/GenBank/DDBJ databases">
        <authorList>
            <person name="de Groot N.N."/>
        </authorList>
    </citation>
    <scope>NUCLEOTIDE SEQUENCE [LARGE SCALE GENOMIC DNA]</scope>
    <source>
        <strain evidence="6">10nlg</strain>
    </source>
</reference>
<dbReference type="InterPro" id="IPR002912">
    <property type="entry name" value="ACT_dom"/>
</dbReference>
<dbReference type="OrthoDB" id="9781631at2"/>
<dbReference type="RefSeq" id="WP_093073521.1">
    <property type="nucleotide sequence ID" value="NZ_FOGV01000018.1"/>
</dbReference>
<evidence type="ECO:0000313" key="5">
    <source>
        <dbReference type="EMBL" id="SES17544.1"/>
    </source>
</evidence>
<dbReference type="Proteomes" id="UP000199318">
    <property type="component" value="Unassembled WGS sequence"/>
</dbReference>
<organism evidence="5 6">
    <name type="scientific">Salisediminibacterium halotolerans</name>
    <dbReference type="NCBI Taxonomy" id="517425"/>
    <lineage>
        <taxon>Bacteria</taxon>
        <taxon>Bacillati</taxon>
        <taxon>Bacillota</taxon>
        <taxon>Bacilli</taxon>
        <taxon>Bacillales</taxon>
        <taxon>Bacillaceae</taxon>
        <taxon>Salisediminibacterium</taxon>
    </lineage>
</organism>
<dbReference type="Pfam" id="PF00571">
    <property type="entry name" value="CBS"/>
    <property type="match status" value="2"/>
</dbReference>
<evidence type="ECO:0000256" key="1">
    <source>
        <dbReference type="ARBA" id="ARBA00023122"/>
    </source>
</evidence>
<keyword evidence="1 2" id="KW-0129">CBS domain</keyword>
<dbReference type="AlphaFoldDB" id="A0A1H9V811"/>
<protein>
    <submittedName>
        <fullName evidence="5">Acetoin utilization protein AcuB</fullName>
    </submittedName>
</protein>
<accession>A0A1H9V811</accession>
<dbReference type="CDD" id="cd04584">
    <property type="entry name" value="CBS_pair_AcuB_like"/>
    <property type="match status" value="1"/>
</dbReference>
<comment type="caution">
    <text evidence="5">The sequence shown here is derived from an EMBL/GenBank/DDBJ whole genome shotgun (WGS) entry which is preliminary data.</text>
</comment>
<proteinExistence type="predicted"/>